<feature type="compositionally biased region" description="Basic and acidic residues" evidence="1">
    <location>
        <begin position="209"/>
        <end position="234"/>
    </location>
</feature>
<evidence type="ECO:0000256" key="1">
    <source>
        <dbReference type="SAM" id="MobiDB-lite"/>
    </source>
</evidence>
<feature type="region of interest" description="Disordered" evidence="1">
    <location>
        <begin position="148"/>
        <end position="234"/>
    </location>
</feature>
<evidence type="ECO:0000313" key="3">
    <source>
        <dbReference type="Proteomes" id="UP001165121"/>
    </source>
</evidence>
<organism evidence="2 3">
    <name type="scientific">Phytophthora fragariaefolia</name>
    <dbReference type="NCBI Taxonomy" id="1490495"/>
    <lineage>
        <taxon>Eukaryota</taxon>
        <taxon>Sar</taxon>
        <taxon>Stramenopiles</taxon>
        <taxon>Oomycota</taxon>
        <taxon>Peronosporomycetes</taxon>
        <taxon>Peronosporales</taxon>
        <taxon>Peronosporaceae</taxon>
        <taxon>Phytophthora</taxon>
    </lineage>
</organism>
<accession>A0A9W6Y5B9</accession>
<reference evidence="2" key="1">
    <citation type="submission" date="2023-04" db="EMBL/GenBank/DDBJ databases">
        <title>Phytophthora fragariaefolia NBRC 109709.</title>
        <authorList>
            <person name="Ichikawa N."/>
            <person name="Sato H."/>
            <person name="Tonouchi N."/>
        </authorList>
    </citation>
    <scope>NUCLEOTIDE SEQUENCE</scope>
    <source>
        <strain evidence="2">NBRC 109709</strain>
    </source>
</reference>
<sequence>MDDLARFTAWPGDPSLLKTQDPAIGSGKHKKGRRAKARDTLQGNPGPDPDPQYWIHGPPDPNRKTTGSGHHTASSGRISTLLAKIPKSRQRRSFFNTWTLHQFTRGADPALPTGTQGDQVQHRSRIIGGPPPLVGVRAKLEDVQVKIEQGDQASSELGSTTTWLNEARSTDRQSARRTSVGGTEADPDPDLEDKTQPPPQVPSGTPVDLDPRQDPPTKQTKDHRERYGFADSMAKPERYISPSCKSTRSGGIQAKQAFTRVKMKAPDPEGEDPIQVAPSWSDVDPEYAFHQKELGDFLALDPVTRMLELKQIGDLQGPIAPPQMATGKLDAVRA</sequence>
<gene>
    <name evidence="2" type="ORF">Pfra01_002236200</name>
</gene>
<protein>
    <submittedName>
        <fullName evidence="2">Unnamed protein product</fullName>
    </submittedName>
</protein>
<keyword evidence="3" id="KW-1185">Reference proteome</keyword>
<dbReference type="AlphaFoldDB" id="A0A9W6Y5B9"/>
<comment type="caution">
    <text evidence="2">The sequence shown here is derived from an EMBL/GenBank/DDBJ whole genome shotgun (WGS) entry which is preliminary data.</text>
</comment>
<feature type="region of interest" description="Disordered" evidence="1">
    <location>
        <begin position="1"/>
        <end position="81"/>
    </location>
</feature>
<feature type="compositionally biased region" description="Polar residues" evidence="1">
    <location>
        <begin position="64"/>
        <end position="78"/>
    </location>
</feature>
<dbReference type="Proteomes" id="UP001165121">
    <property type="component" value="Unassembled WGS sequence"/>
</dbReference>
<evidence type="ECO:0000313" key="2">
    <source>
        <dbReference type="EMBL" id="GMF53888.1"/>
    </source>
</evidence>
<name>A0A9W6Y5B9_9STRA</name>
<proteinExistence type="predicted"/>
<feature type="compositionally biased region" description="Polar residues" evidence="1">
    <location>
        <begin position="151"/>
        <end position="164"/>
    </location>
</feature>
<dbReference type="EMBL" id="BSXT01003388">
    <property type="protein sequence ID" value="GMF53888.1"/>
    <property type="molecule type" value="Genomic_DNA"/>
</dbReference>
<feature type="compositionally biased region" description="Basic residues" evidence="1">
    <location>
        <begin position="27"/>
        <end position="36"/>
    </location>
</feature>